<proteinExistence type="predicted"/>
<organism evidence="2 3">
    <name type="scientific">Brucella pseudogrignonensis</name>
    <dbReference type="NCBI Taxonomy" id="419475"/>
    <lineage>
        <taxon>Bacteria</taxon>
        <taxon>Pseudomonadati</taxon>
        <taxon>Pseudomonadota</taxon>
        <taxon>Alphaproteobacteria</taxon>
        <taxon>Hyphomicrobiales</taxon>
        <taxon>Brucellaceae</taxon>
        <taxon>Brucella/Ochrobactrum group</taxon>
        <taxon>Brucella</taxon>
    </lineage>
</organism>
<reference evidence="2 3" key="1">
    <citation type="submission" date="2023-07" db="EMBL/GenBank/DDBJ databases">
        <title>Sorghum-associated microbial communities from plants grown in Nebraska, USA.</title>
        <authorList>
            <person name="Schachtman D."/>
        </authorList>
    </citation>
    <scope>NUCLEOTIDE SEQUENCE [LARGE SCALE GENOMIC DNA]</scope>
    <source>
        <strain evidence="2 3">DS1730</strain>
    </source>
</reference>
<feature type="transmembrane region" description="Helical" evidence="1">
    <location>
        <begin position="50"/>
        <end position="75"/>
    </location>
</feature>
<keyword evidence="1" id="KW-0472">Membrane</keyword>
<keyword evidence="1" id="KW-0812">Transmembrane</keyword>
<sequence>MTKTIGDVSDLYYIFTMPRGNYRFALYLWHNPTPPEEISNHFPDYTQLRVISNIALLMHIALGSVIFLTVVFNLLMKA</sequence>
<evidence type="ECO:0000313" key="2">
    <source>
        <dbReference type="EMBL" id="MDR6431554.1"/>
    </source>
</evidence>
<dbReference type="EMBL" id="JAVDQT010000001">
    <property type="protein sequence ID" value="MDR6431554.1"/>
    <property type="molecule type" value="Genomic_DNA"/>
</dbReference>
<dbReference type="RefSeq" id="WP_310010757.1">
    <property type="nucleotide sequence ID" value="NZ_JAVDQT010000001.1"/>
</dbReference>
<evidence type="ECO:0000256" key="1">
    <source>
        <dbReference type="SAM" id="Phobius"/>
    </source>
</evidence>
<name>A0ABU1M689_9HYPH</name>
<dbReference type="Proteomes" id="UP001184614">
    <property type="component" value="Unassembled WGS sequence"/>
</dbReference>
<gene>
    <name evidence="2" type="ORF">J2782_001259</name>
</gene>
<evidence type="ECO:0000313" key="3">
    <source>
        <dbReference type="Proteomes" id="UP001184614"/>
    </source>
</evidence>
<keyword evidence="3" id="KW-1185">Reference proteome</keyword>
<keyword evidence="1" id="KW-1133">Transmembrane helix</keyword>
<accession>A0ABU1M689</accession>
<protein>
    <submittedName>
        <fullName evidence="2">Uncharacterized protein</fullName>
    </submittedName>
</protein>
<comment type="caution">
    <text evidence="2">The sequence shown here is derived from an EMBL/GenBank/DDBJ whole genome shotgun (WGS) entry which is preliminary data.</text>
</comment>